<reference evidence="2" key="1">
    <citation type="submission" date="2014-11" db="EMBL/GenBank/DDBJ databases">
        <authorList>
            <person name="Otto D Thomas"/>
            <person name="Naeem Raeece"/>
        </authorList>
    </citation>
    <scope>NUCLEOTIDE SEQUENCE</scope>
</reference>
<feature type="compositionally biased region" description="Basic and acidic residues" evidence="1">
    <location>
        <begin position="78"/>
        <end position="88"/>
    </location>
</feature>
<evidence type="ECO:0000256" key="1">
    <source>
        <dbReference type="SAM" id="MobiDB-lite"/>
    </source>
</evidence>
<gene>
    <name evidence="2" type="ORF">Cvel_22787</name>
</gene>
<dbReference type="AlphaFoldDB" id="A0A0G4GPB5"/>
<feature type="region of interest" description="Disordered" evidence="1">
    <location>
        <begin position="28"/>
        <end position="113"/>
    </location>
</feature>
<accession>A0A0G4GPB5</accession>
<evidence type="ECO:0000313" key="2">
    <source>
        <dbReference type="EMBL" id="CEM32149.1"/>
    </source>
</evidence>
<name>A0A0G4GPB5_9ALVE</name>
<organism evidence="2">
    <name type="scientific">Chromera velia CCMP2878</name>
    <dbReference type="NCBI Taxonomy" id="1169474"/>
    <lineage>
        <taxon>Eukaryota</taxon>
        <taxon>Sar</taxon>
        <taxon>Alveolata</taxon>
        <taxon>Colpodellida</taxon>
        <taxon>Chromeraceae</taxon>
        <taxon>Chromera</taxon>
    </lineage>
</organism>
<proteinExistence type="predicted"/>
<dbReference type="EMBL" id="CDMZ01001412">
    <property type="protein sequence ID" value="CEM32149.1"/>
    <property type="molecule type" value="Genomic_DNA"/>
</dbReference>
<feature type="compositionally biased region" description="Basic and acidic residues" evidence="1">
    <location>
        <begin position="40"/>
        <end position="55"/>
    </location>
</feature>
<feature type="region of interest" description="Disordered" evidence="1">
    <location>
        <begin position="608"/>
        <end position="645"/>
    </location>
</feature>
<protein>
    <submittedName>
        <fullName evidence="2">Uncharacterized protein</fullName>
    </submittedName>
</protein>
<dbReference type="VEuPathDB" id="CryptoDB:Cvel_22787"/>
<sequence length="645" mass="69528">MEGASWMREAMPKLAERIQSLRVDMDFRLLPGNPEDEDDTKNTKGEKECKTDHTKGNKRASNVGLTEALRGAADELFSTEKEKEKKDPNQQPPAASALPRFGLSEEGGQHQETEDEIYVQRMPREYEDACGESLEPSDWEAFSVCENFSPSPFSPGMCRRCLHSRAVHSGVCRAPLDAGQVCVFSCCTPAVCTQNIPVVYSHSTGRCAAPVERRRKRGQEASGISQPNSAFWANATSDDVVLVGRGGRVSAEGEGDRATMRVNILEQKGEKLEALPLLTSGKNEGCSTRVSTKDFVNWYEEEETQKWGLCRDCQAALFPTATLLRSSSPAALLSDLVERTCSGSAAETGCGGGTLKVVAPEAGGEGEGDRFSLQGNSKRPFSELFPAAPIPVAFPNRSTVWPSAFHLAAAHLCANRQQQEEVRQCAALSEALRLSCLQKQDRERDEGSASHEVSCKALDPCVLSRAMLIRQEQHPLLQGILEATCDTAIYLDLHSADAGGSFFSRCCPLSLGQDLADVRSGLISVWSPEGQGGPACVALQRASQSPCSLSFGVQGADVKAKKAHCYSQRNTGLPGTSCASAEGLDALSNAQGRAERHHAAAAEITWRQQAAKNRAKQVTARRGSAGKEQDSRALLFGSSFSRSPA</sequence>